<protein>
    <recommendedName>
        <fullName evidence="5">CBS domain-containing protein</fullName>
    </recommendedName>
</protein>
<dbReference type="InterPro" id="IPR046342">
    <property type="entry name" value="CBS_dom_sf"/>
</dbReference>
<gene>
    <name evidence="6" type="primary">LOC101260510</name>
</gene>
<dbReference type="Pfam" id="PF00571">
    <property type="entry name" value="CBS"/>
    <property type="match status" value="1"/>
</dbReference>
<reference evidence="6" key="1">
    <citation type="journal article" date="2012" name="Nature">
        <title>The tomato genome sequence provides insights into fleshy fruit evolution.</title>
        <authorList>
            <consortium name="Tomato Genome Consortium"/>
        </authorList>
    </citation>
    <scope>NUCLEOTIDE SEQUENCE [LARGE SCALE GENOMIC DNA]</scope>
    <source>
        <strain evidence="6">cv. Heinz 1706</strain>
    </source>
</reference>
<evidence type="ECO:0000313" key="7">
    <source>
        <dbReference type="Proteomes" id="UP000004994"/>
    </source>
</evidence>
<dbReference type="PANTHER" id="PTHR13780:SF107">
    <property type="entry name" value="CBS DOMAIN-CONTAINING PROTEIN CBSX5-LIKE"/>
    <property type="match status" value="1"/>
</dbReference>
<dbReference type="PANTHER" id="PTHR13780">
    <property type="entry name" value="AMP-ACTIVATED PROTEIN KINASE, GAMMA REGULATORY SUBUNIT"/>
    <property type="match status" value="1"/>
</dbReference>
<feature type="transmembrane region" description="Helical" evidence="4">
    <location>
        <begin position="34"/>
        <end position="54"/>
    </location>
</feature>
<dbReference type="PaxDb" id="4081-Solyc03g006470.2.1"/>
<accession>A0A3Q7FFG5</accession>
<dbReference type="OMA" id="HNLVIPI"/>
<evidence type="ECO:0000256" key="1">
    <source>
        <dbReference type="ARBA" id="ARBA00022737"/>
    </source>
</evidence>
<evidence type="ECO:0000256" key="3">
    <source>
        <dbReference type="SAM" id="MobiDB-lite"/>
    </source>
</evidence>
<dbReference type="EnsemblPlants" id="Solyc03g006470.3.1">
    <property type="protein sequence ID" value="Solyc03g006470.3.1"/>
    <property type="gene ID" value="Solyc03g006470.3"/>
</dbReference>
<sequence>LSRHPLRRPPDLLTRRFPATQNSPFLPRRLRLRLFPFFFCLHIINIIYLGDYYLHGMAVRFLNRDVSDLCLGKPALRSIPENATVAEALLLLKRSGETHLSLWNCDHSSSVLEKAKADYDGCHCVGKISMVDLICFLSKQEHLIDFSKAFEVPISKILPKGDSIVRHLDPNSSLLEAIDYMIEGTQNAVIPIYNNGSTDSRRKSSSPRSTNHNGVEYCWLTQEDVARFLLNSIGVFSPMPTFSIESLNIIDHNIMTIGYHDPAISALDSITLANIEQTALAVVDNDNKLIGEISASTLAYCDEDVAAAITTLSAGDLMAYIDYGGPPEDLVGLVKMRLQEKKLDRMTKLIMEEEFSASSSSSSACSCSSDDESGSSRNGSGRFSSSRRSEAITCYPGSSLVAVLIQALAHRATSVWVIDEDQNLVGAVSFKGILKVFRSIAIARLKPETENLSTQE</sequence>
<evidence type="ECO:0000256" key="2">
    <source>
        <dbReference type="ARBA" id="ARBA00023122"/>
    </source>
</evidence>
<dbReference type="InterPro" id="IPR000644">
    <property type="entry name" value="CBS_dom"/>
</dbReference>
<evidence type="ECO:0000313" key="6">
    <source>
        <dbReference type="EnsemblPlants" id="Solyc03g006470.3.1"/>
    </source>
</evidence>
<dbReference type="AlphaFoldDB" id="A0A3Q7FFG5"/>
<keyword evidence="4" id="KW-0472">Membrane</keyword>
<dbReference type="SUPFAM" id="SSF54631">
    <property type="entry name" value="CBS-domain pair"/>
    <property type="match status" value="2"/>
</dbReference>
<dbReference type="Proteomes" id="UP000004994">
    <property type="component" value="Chromosome 3"/>
</dbReference>
<name>A0A3Q7FFG5_SOLLC</name>
<feature type="compositionally biased region" description="Low complexity" evidence="3">
    <location>
        <begin position="375"/>
        <end position="384"/>
    </location>
</feature>
<organism evidence="6">
    <name type="scientific">Solanum lycopersicum</name>
    <name type="common">Tomato</name>
    <name type="synonym">Lycopersicon esculentum</name>
    <dbReference type="NCBI Taxonomy" id="4081"/>
    <lineage>
        <taxon>Eukaryota</taxon>
        <taxon>Viridiplantae</taxon>
        <taxon>Streptophyta</taxon>
        <taxon>Embryophyta</taxon>
        <taxon>Tracheophyta</taxon>
        <taxon>Spermatophyta</taxon>
        <taxon>Magnoliopsida</taxon>
        <taxon>eudicotyledons</taxon>
        <taxon>Gunneridae</taxon>
        <taxon>Pentapetalae</taxon>
        <taxon>asterids</taxon>
        <taxon>lamiids</taxon>
        <taxon>Solanales</taxon>
        <taxon>Solanaceae</taxon>
        <taxon>Solanoideae</taxon>
        <taxon>Solaneae</taxon>
        <taxon>Solanum</taxon>
        <taxon>Solanum subgen. Lycopersicon</taxon>
    </lineage>
</organism>
<keyword evidence="1" id="KW-0677">Repeat</keyword>
<keyword evidence="7" id="KW-1185">Reference proteome</keyword>
<keyword evidence="2" id="KW-0129">CBS domain</keyword>
<keyword evidence="4" id="KW-1133">Transmembrane helix</keyword>
<proteinExistence type="predicted"/>
<dbReference type="Gene3D" id="3.10.580.10">
    <property type="entry name" value="CBS-domain"/>
    <property type="match status" value="1"/>
</dbReference>
<keyword evidence="4" id="KW-0812">Transmembrane</keyword>
<feature type="region of interest" description="Disordered" evidence="3">
    <location>
        <begin position="360"/>
        <end position="384"/>
    </location>
</feature>
<dbReference type="STRING" id="4081.A0A3Q7FFG5"/>
<dbReference type="InParanoid" id="A0A3Q7FFG5"/>
<feature type="domain" description="CBS" evidence="5">
    <location>
        <begin position="389"/>
        <end position="437"/>
    </location>
</feature>
<evidence type="ECO:0000259" key="5">
    <source>
        <dbReference type="Pfam" id="PF00571"/>
    </source>
</evidence>
<reference evidence="6" key="2">
    <citation type="submission" date="2019-01" db="UniProtKB">
        <authorList>
            <consortium name="EnsemblPlants"/>
        </authorList>
    </citation>
    <scope>IDENTIFICATION</scope>
    <source>
        <strain evidence="6">cv. Heinz 1706</strain>
    </source>
</reference>
<evidence type="ECO:0000256" key="4">
    <source>
        <dbReference type="SAM" id="Phobius"/>
    </source>
</evidence>
<dbReference type="Gramene" id="Solyc03g006470.3.1">
    <property type="protein sequence ID" value="Solyc03g006470.3.1"/>
    <property type="gene ID" value="Solyc03g006470.3"/>
</dbReference>
<dbReference type="InterPro" id="IPR050511">
    <property type="entry name" value="AMPK_gamma/SDS23_families"/>
</dbReference>